<gene>
    <name evidence="2" type="ORF">V3I05_03280</name>
</gene>
<keyword evidence="2" id="KW-0645">Protease</keyword>
<proteinExistence type="predicted"/>
<keyword evidence="3" id="KW-1185">Reference proteome</keyword>
<evidence type="ECO:0000256" key="1">
    <source>
        <dbReference type="SAM" id="Coils"/>
    </source>
</evidence>
<dbReference type="Proteomes" id="UP001434737">
    <property type="component" value="Chromosome"/>
</dbReference>
<dbReference type="GO" id="GO:0008233">
    <property type="term" value="F:peptidase activity"/>
    <property type="evidence" value="ECO:0007669"/>
    <property type="project" value="UniProtKB-KW"/>
</dbReference>
<keyword evidence="1" id="KW-0175">Coiled coil</keyword>
<reference evidence="2 3" key="1">
    <citation type="submission" date="2024-02" db="EMBL/GenBank/DDBJ databases">
        <title>Genome and pathogenicity analysis of Helicobacter mastomyrinus isolated from mice.</title>
        <authorList>
            <person name="Zhu L."/>
        </authorList>
    </citation>
    <scope>NUCLEOTIDE SEQUENCE [LARGE SCALE GENOMIC DNA]</scope>
    <source>
        <strain evidence="2 3">Hm-17</strain>
    </source>
</reference>
<protein>
    <submittedName>
        <fullName evidence="2">Phage protease</fullName>
    </submittedName>
</protein>
<dbReference type="InterPro" id="IPR012106">
    <property type="entry name" value="Phage_Mu_Gp1"/>
</dbReference>
<organism evidence="2 3">
    <name type="scientific">Helicobacter mastomyrinus</name>
    <dbReference type="NCBI Taxonomy" id="287948"/>
    <lineage>
        <taxon>Bacteria</taxon>
        <taxon>Pseudomonadati</taxon>
        <taxon>Campylobacterota</taxon>
        <taxon>Epsilonproteobacteria</taxon>
        <taxon>Campylobacterales</taxon>
        <taxon>Helicobacteraceae</taxon>
        <taxon>Helicobacter</taxon>
    </lineage>
</organism>
<dbReference type="RefSeq" id="WP_343353998.1">
    <property type="nucleotide sequence ID" value="NZ_CP145316.1"/>
</dbReference>
<sequence length="265" mass="29730">MKDVVFLELQSAQAQKDTKEKVKISPCGSFSGIDGREFSLNAALVLERLKLKGCDIMLDKDHQDKEALGWFPLDSFEAREDGIYADLELNSIGKSLVEDKVYRYISPAYLKNAQGEVVDIVSIGLVNRPNLSSLTALNNEQTLQGERMNEEQAKALQDELAKAKEENKALEVRIKALEAQIQEEQEQKSKEEQEQKEKLINEAIKNSSMLPARKEAALAMNKENLGAFLEVCKAECESVLKNKSADFDEKKGLDIDEHIKAQLDL</sequence>
<evidence type="ECO:0000313" key="3">
    <source>
        <dbReference type="Proteomes" id="UP001434737"/>
    </source>
</evidence>
<dbReference type="EMBL" id="CP145316">
    <property type="protein sequence ID" value="XAM18716.1"/>
    <property type="molecule type" value="Genomic_DNA"/>
</dbReference>
<dbReference type="GO" id="GO:0006508">
    <property type="term" value="P:proteolysis"/>
    <property type="evidence" value="ECO:0007669"/>
    <property type="project" value="UniProtKB-KW"/>
</dbReference>
<feature type="coiled-coil region" evidence="1">
    <location>
        <begin position="146"/>
        <end position="206"/>
    </location>
</feature>
<accession>A0ABZ3F6C1</accession>
<name>A0ABZ3F6C1_9HELI</name>
<evidence type="ECO:0000313" key="2">
    <source>
        <dbReference type="EMBL" id="XAM18716.1"/>
    </source>
</evidence>
<keyword evidence="2" id="KW-0378">Hydrolase</keyword>
<dbReference type="Pfam" id="PF10123">
    <property type="entry name" value="Mu-like_Pro"/>
    <property type="match status" value="1"/>
</dbReference>